<feature type="transmembrane region" description="Helical" evidence="4">
    <location>
        <begin position="422"/>
        <end position="443"/>
    </location>
</feature>
<dbReference type="Gene3D" id="1.25.40.10">
    <property type="entry name" value="Tetratricopeptide repeat domain"/>
    <property type="match status" value="2"/>
</dbReference>
<keyword evidence="1" id="KW-0805">Transcription regulation</keyword>
<dbReference type="InterPro" id="IPR018062">
    <property type="entry name" value="HTH_AraC-typ_CS"/>
</dbReference>
<reference evidence="6" key="1">
    <citation type="journal article" date="2020" name="mSystems">
        <title>Genome- and Community-Level Interaction Insights into Carbon Utilization and Element Cycling Functions of Hydrothermarchaeota in Hydrothermal Sediment.</title>
        <authorList>
            <person name="Zhou Z."/>
            <person name="Liu Y."/>
            <person name="Xu W."/>
            <person name="Pan J."/>
            <person name="Luo Z.H."/>
            <person name="Li M."/>
        </authorList>
    </citation>
    <scope>NUCLEOTIDE SEQUENCE [LARGE SCALE GENOMIC DNA]</scope>
    <source>
        <strain evidence="6">HyVt-456</strain>
    </source>
</reference>
<sequence length="601" mass="69357">MSKKTDRGKHRNLFCQMDNRLTAYIALRRRGRMKKLITTLITFILLSPGIKADAPPEPTLERRVTRLLKSEVNLDSLKAVVKDINRTSDGRFLCRQIERIIAVTSQDKNSKPYVFSLIAYGQCRTNKTMLRLNEAYRIARANNYTKMAVQVLDTKGIIFKEKGMYDSLLVSLLKAKDIYEEDSHPNELVIILHTTADLYFRVKLYDKARKLYLKIMELKGDRAEWKFWRHVVILNNLGLIEKEKARYGQALIYFKKSYDLIKADSSSSWFGTALGYNALQFSDCYLRMGEDSLALSYYKKSMRYTQKNNMLNELSELYMIKSRLLFNAGKMDSSLVYVEKSFDAFRKKPHSKNQLLAIYKSLYEIHDKLDNYTKANNYLKLYVSLQDSLYRDAQSAREMQILAESDYQKAVKKMNMLKAKNYFLLALTILTTLFLIIVISYYLRLSNANKSLVDKNLEIAHADISLGQKKIAVKDTPGATTNGIEQEELIHDLKHLITKEKLYLQNDISINDIAKKLNSNRTYLSRAINKKLNMNFIAYINDLRIQEAVRGISTGKFKNLTIEGIASEVGFNNRVSFNSAFKKYTGVSPSYFISEVSRKGA</sequence>
<dbReference type="PROSITE" id="PS00041">
    <property type="entry name" value="HTH_ARAC_FAMILY_1"/>
    <property type="match status" value="1"/>
</dbReference>
<keyword evidence="4" id="KW-0812">Transmembrane</keyword>
<dbReference type="InterPro" id="IPR018060">
    <property type="entry name" value="HTH_AraC"/>
</dbReference>
<dbReference type="InterPro" id="IPR009057">
    <property type="entry name" value="Homeodomain-like_sf"/>
</dbReference>
<gene>
    <name evidence="6" type="ORF">ENJ10_03125</name>
</gene>
<dbReference type="PROSITE" id="PS01124">
    <property type="entry name" value="HTH_ARAC_FAMILY_2"/>
    <property type="match status" value="1"/>
</dbReference>
<feature type="domain" description="HTH araC/xylS-type" evidence="5">
    <location>
        <begin position="487"/>
        <end position="595"/>
    </location>
</feature>
<organism evidence="6">
    <name type="scientific">Caldithrix abyssi</name>
    <dbReference type="NCBI Taxonomy" id="187145"/>
    <lineage>
        <taxon>Bacteria</taxon>
        <taxon>Pseudomonadati</taxon>
        <taxon>Calditrichota</taxon>
        <taxon>Calditrichia</taxon>
        <taxon>Calditrichales</taxon>
        <taxon>Calditrichaceae</taxon>
        <taxon>Caldithrix</taxon>
    </lineage>
</organism>
<keyword evidence="2" id="KW-0238">DNA-binding</keyword>
<dbReference type="SMART" id="SM00342">
    <property type="entry name" value="HTH_ARAC"/>
    <property type="match status" value="1"/>
</dbReference>
<evidence type="ECO:0000313" key="6">
    <source>
        <dbReference type="EMBL" id="HED09656.1"/>
    </source>
</evidence>
<dbReference type="PANTHER" id="PTHR43280:SF29">
    <property type="entry name" value="ARAC-FAMILY TRANSCRIPTIONAL REGULATOR"/>
    <property type="match status" value="1"/>
</dbReference>
<keyword evidence="3" id="KW-0804">Transcription</keyword>
<dbReference type="Gene3D" id="1.10.10.60">
    <property type="entry name" value="Homeodomain-like"/>
    <property type="match status" value="2"/>
</dbReference>
<evidence type="ECO:0000256" key="2">
    <source>
        <dbReference type="ARBA" id="ARBA00023125"/>
    </source>
</evidence>
<dbReference type="SUPFAM" id="SSF48452">
    <property type="entry name" value="TPR-like"/>
    <property type="match status" value="2"/>
</dbReference>
<dbReference type="GO" id="GO:0043565">
    <property type="term" value="F:sequence-specific DNA binding"/>
    <property type="evidence" value="ECO:0007669"/>
    <property type="project" value="InterPro"/>
</dbReference>
<dbReference type="AlphaFoldDB" id="A0A7V1LKG8"/>
<protein>
    <submittedName>
        <fullName evidence="6">Helix-turn-helix domain-containing protein</fullName>
    </submittedName>
</protein>
<dbReference type="Proteomes" id="UP000886005">
    <property type="component" value="Unassembled WGS sequence"/>
</dbReference>
<comment type="caution">
    <text evidence="6">The sequence shown here is derived from an EMBL/GenBank/DDBJ whole genome shotgun (WGS) entry which is preliminary data.</text>
</comment>
<proteinExistence type="predicted"/>
<accession>A0A7V1LKG8</accession>
<evidence type="ECO:0000256" key="3">
    <source>
        <dbReference type="ARBA" id="ARBA00023163"/>
    </source>
</evidence>
<dbReference type="PANTHER" id="PTHR43280">
    <property type="entry name" value="ARAC-FAMILY TRANSCRIPTIONAL REGULATOR"/>
    <property type="match status" value="1"/>
</dbReference>
<evidence type="ECO:0000259" key="5">
    <source>
        <dbReference type="PROSITE" id="PS01124"/>
    </source>
</evidence>
<dbReference type="SUPFAM" id="SSF46689">
    <property type="entry name" value="Homeodomain-like"/>
    <property type="match status" value="1"/>
</dbReference>
<dbReference type="EMBL" id="DRLD01000084">
    <property type="protein sequence ID" value="HED09656.1"/>
    <property type="molecule type" value="Genomic_DNA"/>
</dbReference>
<dbReference type="Pfam" id="PF12833">
    <property type="entry name" value="HTH_18"/>
    <property type="match status" value="1"/>
</dbReference>
<keyword evidence="4" id="KW-1133">Transmembrane helix</keyword>
<evidence type="ECO:0000256" key="4">
    <source>
        <dbReference type="SAM" id="Phobius"/>
    </source>
</evidence>
<evidence type="ECO:0000256" key="1">
    <source>
        <dbReference type="ARBA" id="ARBA00023015"/>
    </source>
</evidence>
<keyword evidence="4" id="KW-0472">Membrane</keyword>
<name>A0A7V1LKG8_CALAY</name>
<dbReference type="GO" id="GO:0003700">
    <property type="term" value="F:DNA-binding transcription factor activity"/>
    <property type="evidence" value="ECO:0007669"/>
    <property type="project" value="InterPro"/>
</dbReference>
<dbReference type="InterPro" id="IPR011990">
    <property type="entry name" value="TPR-like_helical_dom_sf"/>
</dbReference>